<feature type="compositionally biased region" description="Basic and acidic residues" evidence="1">
    <location>
        <begin position="307"/>
        <end position="321"/>
    </location>
</feature>
<accession>E9GYC0</accession>
<evidence type="ECO:0000313" key="3">
    <source>
        <dbReference type="Proteomes" id="UP000000305"/>
    </source>
</evidence>
<proteinExistence type="predicted"/>
<reference evidence="2 3" key="1">
    <citation type="journal article" date="2011" name="Science">
        <title>The ecoresponsive genome of Daphnia pulex.</title>
        <authorList>
            <person name="Colbourne J.K."/>
            <person name="Pfrender M.E."/>
            <person name="Gilbert D."/>
            <person name="Thomas W.K."/>
            <person name="Tucker A."/>
            <person name="Oakley T.H."/>
            <person name="Tokishita S."/>
            <person name="Aerts A."/>
            <person name="Arnold G.J."/>
            <person name="Basu M.K."/>
            <person name="Bauer D.J."/>
            <person name="Caceres C.E."/>
            <person name="Carmel L."/>
            <person name="Casola C."/>
            <person name="Choi J.H."/>
            <person name="Detter J.C."/>
            <person name="Dong Q."/>
            <person name="Dusheyko S."/>
            <person name="Eads B.D."/>
            <person name="Frohlich T."/>
            <person name="Geiler-Samerotte K.A."/>
            <person name="Gerlach D."/>
            <person name="Hatcher P."/>
            <person name="Jogdeo S."/>
            <person name="Krijgsveld J."/>
            <person name="Kriventseva E.V."/>
            <person name="Kultz D."/>
            <person name="Laforsch C."/>
            <person name="Lindquist E."/>
            <person name="Lopez J."/>
            <person name="Manak J.R."/>
            <person name="Muller J."/>
            <person name="Pangilinan J."/>
            <person name="Patwardhan R.P."/>
            <person name="Pitluck S."/>
            <person name="Pritham E.J."/>
            <person name="Rechtsteiner A."/>
            <person name="Rho M."/>
            <person name="Rogozin I.B."/>
            <person name="Sakarya O."/>
            <person name="Salamov A."/>
            <person name="Schaack S."/>
            <person name="Shapiro H."/>
            <person name="Shiga Y."/>
            <person name="Skalitzky C."/>
            <person name="Smith Z."/>
            <person name="Souvorov A."/>
            <person name="Sung W."/>
            <person name="Tang Z."/>
            <person name="Tsuchiya D."/>
            <person name="Tu H."/>
            <person name="Vos H."/>
            <person name="Wang M."/>
            <person name="Wolf Y.I."/>
            <person name="Yamagata H."/>
            <person name="Yamada T."/>
            <person name="Ye Y."/>
            <person name="Shaw J.R."/>
            <person name="Andrews J."/>
            <person name="Crease T.J."/>
            <person name="Tang H."/>
            <person name="Lucas S.M."/>
            <person name="Robertson H.M."/>
            <person name="Bork P."/>
            <person name="Koonin E.V."/>
            <person name="Zdobnov E.M."/>
            <person name="Grigoriev I.V."/>
            <person name="Lynch M."/>
            <person name="Boore J.L."/>
        </authorList>
    </citation>
    <scope>NUCLEOTIDE SEQUENCE [LARGE SCALE GENOMIC DNA]</scope>
</reference>
<evidence type="ECO:0000256" key="1">
    <source>
        <dbReference type="SAM" id="MobiDB-lite"/>
    </source>
</evidence>
<protein>
    <recommendedName>
        <fullName evidence="4">FLYWCH-type domain-containing protein</fullName>
    </recommendedName>
</protein>
<dbReference type="HOGENOM" id="CLU_866733_0_0_1"/>
<dbReference type="PANTHER" id="PTHR20956:SF12">
    <property type="entry name" value="FLYWCH-TYPE DOMAIN-CONTAINING PROTEIN"/>
    <property type="match status" value="1"/>
</dbReference>
<evidence type="ECO:0000313" key="2">
    <source>
        <dbReference type="EMBL" id="EFX75574.1"/>
    </source>
</evidence>
<feature type="region of interest" description="Disordered" evidence="1">
    <location>
        <begin position="301"/>
        <end position="321"/>
    </location>
</feature>
<dbReference type="PANTHER" id="PTHR20956">
    <property type="entry name" value="HEH2P"/>
    <property type="match status" value="1"/>
</dbReference>
<dbReference type="KEGG" id="dpx:DAPPUDRAFT_323258"/>
<evidence type="ECO:0008006" key="4">
    <source>
        <dbReference type="Google" id="ProtNLM"/>
    </source>
</evidence>
<dbReference type="Proteomes" id="UP000000305">
    <property type="component" value="Unassembled WGS sequence"/>
</dbReference>
<name>E9GYC0_DAPPU</name>
<dbReference type="AlphaFoldDB" id="E9GYC0"/>
<organism evidence="2 3">
    <name type="scientific">Daphnia pulex</name>
    <name type="common">Water flea</name>
    <dbReference type="NCBI Taxonomy" id="6669"/>
    <lineage>
        <taxon>Eukaryota</taxon>
        <taxon>Metazoa</taxon>
        <taxon>Ecdysozoa</taxon>
        <taxon>Arthropoda</taxon>
        <taxon>Crustacea</taxon>
        <taxon>Branchiopoda</taxon>
        <taxon>Diplostraca</taxon>
        <taxon>Cladocera</taxon>
        <taxon>Anomopoda</taxon>
        <taxon>Daphniidae</taxon>
        <taxon>Daphnia</taxon>
    </lineage>
</organism>
<dbReference type="InParanoid" id="E9GYC0"/>
<dbReference type="EMBL" id="GL732574">
    <property type="protein sequence ID" value="EFX75574.1"/>
    <property type="molecule type" value="Genomic_DNA"/>
</dbReference>
<sequence>MSYFARTHWLHRLHRPHQTLLGLPFWLYLPLLDNLALSTTLHLSFPSKFRFDSLPLLAKALPEIRVEARVAVTFTITPPGENALHFSADALAEWSSHYSIPLPLIENSAELLAPAPALVQPTPANAGPDDQSSNLIIKFLLIYREGKTLFDGLGHSYNIKRTSKISRTWRCNRHAKPHFCRGIAFEVMGAKSFSVKVPHTCPANLDVEQDASLITKTKVNACSDPLVSSRKVVEKEMLKIFQQNPDRNLPVVANVVRAVFGIHAFIRHGLASTNVVAFLIKMHAEAEKLAMTAKLLSQSAQKTQQGRRIETAPTDHHMGIF</sequence>
<keyword evidence="3" id="KW-1185">Reference proteome</keyword>
<gene>
    <name evidence="2" type="ORF">DAPPUDRAFT_323258</name>
</gene>